<sequence>MKSWSPLSPILRCSLLFKVDLGMGGEKHYPTSDTICILSVTMATIPLHAHDYRSHTYTFPSDTLGARSSVGLCEKLEKSKKK</sequence>
<accession>A0AAV4PI63</accession>
<evidence type="ECO:0000313" key="2">
    <source>
        <dbReference type="Proteomes" id="UP001054945"/>
    </source>
</evidence>
<comment type="caution">
    <text evidence="1">The sequence shown here is derived from an EMBL/GenBank/DDBJ whole genome shotgun (WGS) entry which is preliminary data.</text>
</comment>
<gene>
    <name evidence="1" type="ORF">CEXT_363301</name>
</gene>
<keyword evidence="2" id="KW-1185">Reference proteome</keyword>
<name>A0AAV4PI63_CAEEX</name>
<proteinExistence type="predicted"/>
<dbReference type="AlphaFoldDB" id="A0AAV4PI63"/>
<dbReference type="Proteomes" id="UP001054945">
    <property type="component" value="Unassembled WGS sequence"/>
</dbReference>
<dbReference type="EMBL" id="BPLR01004611">
    <property type="protein sequence ID" value="GIX96150.1"/>
    <property type="molecule type" value="Genomic_DNA"/>
</dbReference>
<reference evidence="1 2" key="1">
    <citation type="submission" date="2021-06" db="EMBL/GenBank/DDBJ databases">
        <title>Caerostris extrusa draft genome.</title>
        <authorList>
            <person name="Kono N."/>
            <person name="Arakawa K."/>
        </authorList>
    </citation>
    <scope>NUCLEOTIDE SEQUENCE [LARGE SCALE GENOMIC DNA]</scope>
</reference>
<evidence type="ECO:0008006" key="3">
    <source>
        <dbReference type="Google" id="ProtNLM"/>
    </source>
</evidence>
<organism evidence="1 2">
    <name type="scientific">Caerostris extrusa</name>
    <name type="common">Bark spider</name>
    <name type="synonym">Caerostris bankana</name>
    <dbReference type="NCBI Taxonomy" id="172846"/>
    <lineage>
        <taxon>Eukaryota</taxon>
        <taxon>Metazoa</taxon>
        <taxon>Ecdysozoa</taxon>
        <taxon>Arthropoda</taxon>
        <taxon>Chelicerata</taxon>
        <taxon>Arachnida</taxon>
        <taxon>Araneae</taxon>
        <taxon>Araneomorphae</taxon>
        <taxon>Entelegynae</taxon>
        <taxon>Araneoidea</taxon>
        <taxon>Araneidae</taxon>
        <taxon>Caerostris</taxon>
    </lineage>
</organism>
<protein>
    <recommendedName>
        <fullName evidence="3">Secreted protein</fullName>
    </recommendedName>
</protein>
<evidence type="ECO:0000313" key="1">
    <source>
        <dbReference type="EMBL" id="GIX96150.1"/>
    </source>
</evidence>